<name>A0A162B516_9GAMM</name>
<dbReference type="EMBL" id="AUYC01000012">
    <property type="protein sequence ID" value="KZN66641.1"/>
    <property type="molecule type" value="Genomic_DNA"/>
</dbReference>
<proteinExistence type="predicted"/>
<evidence type="ECO:0000313" key="2">
    <source>
        <dbReference type="EMBL" id="KZN66641.1"/>
    </source>
</evidence>
<keyword evidence="1" id="KW-0812">Transmembrane</keyword>
<evidence type="ECO:0000313" key="3">
    <source>
        <dbReference type="Proteomes" id="UP000076486"/>
    </source>
</evidence>
<organism evidence="2 3">
    <name type="scientific">Pseudoalteromonas luteoviolacea CPMOR-1</name>
    <dbReference type="NCBI Taxonomy" id="1365248"/>
    <lineage>
        <taxon>Bacteria</taxon>
        <taxon>Pseudomonadati</taxon>
        <taxon>Pseudomonadota</taxon>
        <taxon>Gammaproteobacteria</taxon>
        <taxon>Alteromonadales</taxon>
        <taxon>Pseudoalteromonadaceae</taxon>
        <taxon>Pseudoalteromonas</taxon>
    </lineage>
</organism>
<gene>
    <name evidence="2" type="ORF">N473_09615</name>
</gene>
<accession>A0A162B516</accession>
<keyword evidence="1" id="KW-0472">Membrane</keyword>
<dbReference type="Proteomes" id="UP000076486">
    <property type="component" value="Unassembled WGS sequence"/>
</dbReference>
<dbReference type="PATRIC" id="fig|1365248.3.peg.612"/>
<dbReference type="RefSeq" id="WP_063366634.1">
    <property type="nucleotide sequence ID" value="NZ_AUYC01000012.1"/>
</dbReference>
<comment type="caution">
    <text evidence="2">The sequence shown here is derived from an EMBL/GenBank/DDBJ whole genome shotgun (WGS) entry which is preliminary data.</text>
</comment>
<reference evidence="2 3" key="1">
    <citation type="submission" date="2013-07" db="EMBL/GenBank/DDBJ databases">
        <title>Comparative Genomic and Metabolomic Analysis of Twelve Strains of Pseudoalteromonas luteoviolacea.</title>
        <authorList>
            <person name="Vynne N.G."/>
            <person name="Mansson M."/>
            <person name="Gram L."/>
        </authorList>
    </citation>
    <scope>NUCLEOTIDE SEQUENCE [LARGE SCALE GENOMIC DNA]</scope>
    <source>
        <strain evidence="2 3">CPMOR-1</strain>
    </source>
</reference>
<protein>
    <submittedName>
        <fullName evidence="2">Uncharacterized protein</fullName>
    </submittedName>
</protein>
<sequence>MERKANLKIACFGGAGIGLLFGVIMGTSVTPTVTVLLGALTAVLAAILGLNDRHFNDAKALRIGAFGIACVIGAYMGIYVRAHNVFTPSLLELKAQYLAAGYTQQQALQLLTLKEFGMTLEHASRAEDASSSGIFHFSEHANLLSNQHNSVLFSASVSVTGCEELRYTDRSLELEEVINNLTLTGDEWATLSESVVRQVEPGDQKSILLAVRDTVCGELGDEKPCLDDTELANITEFDEAQHILSQAWHQTLQQLNEQRLSEVNKLHVLKYVHEMVCPEKQG</sequence>
<feature type="transmembrane region" description="Helical" evidence="1">
    <location>
        <begin position="63"/>
        <end position="82"/>
    </location>
</feature>
<feature type="transmembrane region" description="Helical" evidence="1">
    <location>
        <begin position="7"/>
        <end position="27"/>
    </location>
</feature>
<evidence type="ECO:0000256" key="1">
    <source>
        <dbReference type="SAM" id="Phobius"/>
    </source>
</evidence>
<feature type="transmembrane region" description="Helical" evidence="1">
    <location>
        <begin position="33"/>
        <end position="51"/>
    </location>
</feature>
<dbReference type="AlphaFoldDB" id="A0A162B516"/>
<keyword evidence="1" id="KW-1133">Transmembrane helix</keyword>